<dbReference type="AlphaFoldDB" id="A0A1J1J5K4"/>
<feature type="domain" description="C2H2-type" evidence="7">
    <location>
        <begin position="582"/>
        <end position="611"/>
    </location>
</feature>
<feature type="domain" description="C2H2-type" evidence="7">
    <location>
        <begin position="638"/>
        <end position="666"/>
    </location>
</feature>
<keyword evidence="3" id="KW-0677">Repeat</keyword>
<keyword evidence="9" id="KW-1185">Reference proteome</keyword>
<dbReference type="FunFam" id="3.30.160.60:FF:000100">
    <property type="entry name" value="Zinc finger 45-like"/>
    <property type="match status" value="1"/>
</dbReference>
<feature type="domain" description="C2H2-type" evidence="7">
    <location>
        <begin position="97"/>
        <end position="124"/>
    </location>
</feature>
<feature type="domain" description="C2H2-type" evidence="7">
    <location>
        <begin position="213"/>
        <end position="235"/>
    </location>
</feature>
<feature type="domain" description="C2H2-type" evidence="7">
    <location>
        <begin position="152"/>
        <end position="180"/>
    </location>
</feature>
<evidence type="ECO:0000313" key="8">
    <source>
        <dbReference type="EMBL" id="CRL07691.1"/>
    </source>
</evidence>
<dbReference type="GO" id="GO:0000981">
    <property type="term" value="F:DNA-binding transcription factor activity, RNA polymerase II-specific"/>
    <property type="evidence" value="ECO:0007669"/>
    <property type="project" value="TreeGrafter"/>
</dbReference>
<evidence type="ECO:0000256" key="2">
    <source>
        <dbReference type="ARBA" id="ARBA00022723"/>
    </source>
</evidence>
<keyword evidence="5" id="KW-0862">Zinc</keyword>
<feature type="domain" description="C2H2-type" evidence="7">
    <location>
        <begin position="123"/>
        <end position="151"/>
    </location>
</feature>
<dbReference type="Proteomes" id="UP000183832">
    <property type="component" value="Unassembled WGS sequence"/>
</dbReference>
<keyword evidence="4 6" id="KW-0863">Zinc-finger</keyword>
<dbReference type="Pfam" id="PF13912">
    <property type="entry name" value="zf-C2H2_6"/>
    <property type="match status" value="1"/>
</dbReference>
<organism evidence="8 9">
    <name type="scientific">Clunio marinus</name>
    <dbReference type="NCBI Taxonomy" id="568069"/>
    <lineage>
        <taxon>Eukaryota</taxon>
        <taxon>Metazoa</taxon>
        <taxon>Ecdysozoa</taxon>
        <taxon>Arthropoda</taxon>
        <taxon>Hexapoda</taxon>
        <taxon>Insecta</taxon>
        <taxon>Pterygota</taxon>
        <taxon>Neoptera</taxon>
        <taxon>Endopterygota</taxon>
        <taxon>Diptera</taxon>
        <taxon>Nematocera</taxon>
        <taxon>Chironomoidea</taxon>
        <taxon>Chironomidae</taxon>
        <taxon>Clunio</taxon>
    </lineage>
</organism>
<feature type="domain" description="C2H2-type" evidence="7">
    <location>
        <begin position="41"/>
        <end position="69"/>
    </location>
</feature>
<dbReference type="GO" id="GO:0008270">
    <property type="term" value="F:zinc ion binding"/>
    <property type="evidence" value="ECO:0007669"/>
    <property type="project" value="UniProtKB-KW"/>
</dbReference>
<name>A0A1J1J5K4_9DIPT</name>
<dbReference type="EMBL" id="CVRI01000073">
    <property type="protein sequence ID" value="CRL07691.1"/>
    <property type="molecule type" value="Genomic_DNA"/>
</dbReference>
<evidence type="ECO:0000256" key="6">
    <source>
        <dbReference type="PROSITE-ProRule" id="PRU00042"/>
    </source>
</evidence>
<comment type="similarity">
    <text evidence="1">Belongs to the krueppel C2H2-type zinc-finger protein family.</text>
</comment>
<evidence type="ECO:0000256" key="4">
    <source>
        <dbReference type="ARBA" id="ARBA00022771"/>
    </source>
</evidence>
<reference evidence="8 9" key="1">
    <citation type="submission" date="2015-04" db="EMBL/GenBank/DDBJ databases">
        <authorList>
            <person name="Syromyatnikov M.Y."/>
            <person name="Popov V.N."/>
        </authorList>
    </citation>
    <scope>NUCLEOTIDE SEQUENCE [LARGE SCALE GENOMIC DNA]</scope>
</reference>
<evidence type="ECO:0000256" key="3">
    <source>
        <dbReference type="ARBA" id="ARBA00022737"/>
    </source>
</evidence>
<dbReference type="PANTHER" id="PTHR24384:SF218">
    <property type="entry name" value="ZINC FINGER PROTEIN 502"/>
    <property type="match status" value="1"/>
</dbReference>
<dbReference type="Gene3D" id="3.30.160.60">
    <property type="entry name" value="Classic Zinc Finger"/>
    <property type="match status" value="9"/>
</dbReference>
<keyword evidence="2" id="KW-0479">Metal-binding</keyword>
<dbReference type="PANTHER" id="PTHR24384">
    <property type="entry name" value="FINGER PUTATIVE TRANSCRIPTION FACTOR FAMILY-RELATED"/>
    <property type="match status" value="1"/>
</dbReference>
<feature type="domain" description="C2H2-type" evidence="7">
    <location>
        <begin position="185"/>
        <end position="207"/>
    </location>
</feature>
<protein>
    <submittedName>
        <fullName evidence="8">CLUMA_CG020648, isoform A</fullName>
    </submittedName>
</protein>
<evidence type="ECO:0000313" key="9">
    <source>
        <dbReference type="Proteomes" id="UP000183832"/>
    </source>
</evidence>
<dbReference type="STRING" id="568069.A0A1J1J5K4"/>
<dbReference type="InterPro" id="IPR013087">
    <property type="entry name" value="Znf_C2H2_type"/>
</dbReference>
<dbReference type="OrthoDB" id="7784405at2759"/>
<evidence type="ECO:0000259" key="7">
    <source>
        <dbReference type="PROSITE" id="PS50157"/>
    </source>
</evidence>
<evidence type="ECO:0000256" key="1">
    <source>
        <dbReference type="ARBA" id="ARBA00006991"/>
    </source>
</evidence>
<dbReference type="InterPro" id="IPR036236">
    <property type="entry name" value="Znf_C2H2_sf"/>
</dbReference>
<accession>A0A1J1J5K4</accession>
<dbReference type="SMART" id="SM00355">
    <property type="entry name" value="ZnF_C2H2"/>
    <property type="match status" value="18"/>
</dbReference>
<proteinExistence type="inferred from homology"/>
<dbReference type="GO" id="GO:0000978">
    <property type="term" value="F:RNA polymerase II cis-regulatory region sequence-specific DNA binding"/>
    <property type="evidence" value="ECO:0007669"/>
    <property type="project" value="TreeGrafter"/>
</dbReference>
<dbReference type="InterPro" id="IPR050752">
    <property type="entry name" value="C2H2-ZF_domain"/>
</dbReference>
<dbReference type="PROSITE" id="PS50157">
    <property type="entry name" value="ZINC_FINGER_C2H2_2"/>
    <property type="match status" value="10"/>
</dbReference>
<dbReference type="GO" id="GO:0005634">
    <property type="term" value="C:nucleus"/>
    <property type="evidence" value="ECO:0007669"/>
    <property type="project" value="UniProtKB-SubCell"/>
</dbReference>
<feature type="domain" description="C2H2-type" evidence="7">
    <location>
        <begin position="462"/>
        <end position="490"/>
    </location>
</feature>
<dbReference type="PROSITE" id="PS00028">
    <property type="entry name" value="ZINC_FINGER_C2H2_1"/>
    <property type="match status" value="11"/>
</dbReference>
<dbReference type="SUPFAM" id="SSF57667">
    <property type="entry name" value="beta-beta-alpha zinc fingers"/>
    <property type="match status" value="6"/>
</dbReference>
<sequence length="669" mass="79243">MMDLEIEIQEDFTGVNSLERRSNKSKLIKYKQKLKKNKKMFPCDHCKKILSSFIHLQKHLNTTHKPKEFICDYEGKCFNTKDKLRLHILQHRLYYRVSCNICQKEYKTNQSMRKHLRTHFEQHQCEACGQTFRYKRLLLNHMSSIHQDDPTIPCNYCTRLFSSKTTRDAHHKMIHQNQRRNLEYFKCPDCSLGFEMKEELRIHSFIHFEGEIHTCYECHQIFKKKKLLENHMNKHEKPTFQCKACKRMFKYRPNLGKHIKNGRCKGLIDNIIKTMTPQEEAEVAKEQLIKMTVNPTRVNLIGVSDICKTKSEKIDKNIAVKEENFEENISAVVIIKSEEIKQEKIVKQEKSSSKILEQSKKLDRSLINDYFCDLCDFSANKKCQMLSHIRHHISSRRHGCINCNERFATRMKLHNHSMKVHGRGVIGSVEYSKASAPCPECYQVFSAERLKFHMKLHEKPRHDCEICKKSFRSLSTLGKHLTNIHSDEKKFTCTTCGKGFRKLTILKHHEEIHNPIKIYVQCEICNTMMQMKSYKLHMEVKHGDRYKDKPHICECGKAFRYIKQLTKHYENVHKKVNRGVMYLCSEPGCELAFNRRIDLRNHSFDHFSGKIFECECGMKFKKRKLLTIHSAVHKGDTFPCNHCSLTFQTRGGRRKHQMKIHSRHVEEIF</sequence>
<dbReference type="Pfam" id="PF00096">
    <property type="entry name" value="zf-C2H2"/>
    <property type="match status" value="2"/>
</dbReference>
<evidence type="ECO:0000256" key="5">
    <source>
        <dbReference type="ARBA" id="ARBA00022833"/>
    </source>
</evidence>
<feature type="domain" description="C2H2-type" evidence="7">
    <location>
        <begin position="491"/>
        <end position="518"/>
    </location>
</feature>
<gene>
    <name evidence="8" type="ORF">CLUMA_CG020648</name>
</gene>